<evidence type="ECO:0000256" key="4">
    <source>
        <dbReference type="ARBA" id="ARBA00023125"/>
    </source>
</evidence>
<dbReference type="InterPro" id="IPR036388">
    <property type="entry name" value="WH-like_DNA-bd_sf"/>
</dbReference>
<dbReference type="Proteomes" id="UP000067711">
    <property type="component" value="Chromosome 2"/>
</dbReference>
<protein>
    <submittedName>
        <fullName evidence="8">DNA-binding protein</fullName>
    </submittedName>
</protein>
<dbReference type="GO" id="GO:0030170">
    <property type="term" value="F:pyridoxal phosphate binding"/>
    <property type="evidence" value="ECO:0007669"/>
    <property type="project" value="InterPro"/>
</dbReference>
<name>A0A1B4FVK7_9BURK</name>
<dbReference type="InterPro" id="IPR015421">
    <property type="entry name" value="PyrdxlP-dep_Trfase_major"/>
</dbReference>
<dbReference type="EMBL" id="CP013388">
    <property type="protein sequence ID" value="AOJ07723.1"/>
    <property type="molecule type" value="Genomic_DNA"/>
</dbReference>
<dbReference type="InterPro" id="IPR004839">
    <property type="entry name" value="Aminotransferase_I/II_large"/>
</dbReference>
<evidence type="ECO:0000313" key="8">
    <source>
        <dbReference type="EMBL" id="AOJ07723.1"/>
    </source>
</evidence>
<dbReference type="CDD" id="cd07377">
    <property type="entry name" value="WHTH_GntR"/>
    <property type="match status" value="1"/>
</dbReference>
<evidence type="ECO:0000256" key="2">
    <source>
        <dbReference type="ARBA" id="ARBA00022898"/>
    </source>
</evidence>
<dbReference type="SUPFAM" id="SSF46785">
    <property type="entry name" value="Winged helix' DNA-binding domain"/>
    <property type="match status" value="1"/>
</dbReference>
<dbReference type="InterPro" id="IPR051446">
    <property type="entry name" value="HTH_trans_reg/aminotransferase"/>
</dbReference>
<dbReference type="AlphaFoldDB" id="A0A1B4FVK7"/>
<comment type="similarity">
    <text evidence="1">In the C-terminal section; belongs to the class-I pyridoxal-phosphate-dependent aminotransferase family.</text>
</comment>
<dbReference type="PANTHER" id="PTHR46577:SF1">
    <property type="entry name" value="HTH-TYPE TRANSCRIPTIONAL REGULATORY PROTEIN GABR"/>
    <property type="match status" value="1"/>
</dbReference>
<keyword evidence="2" id="KW-0663">Pyridoxal phosphate</keyword>
<feature type="region of interest" description="Disordered" evidence="6">
    <location>
        <begin position="96"/>
        <end position="130"/>
    </location>
</feature>
<dbReference type="Gene3D" id="1.10.10.10">
    <property type="entry name" value="Winged helix-like DNA-binding domain superfamily/Winged helix DNA-binding domain"/>
    <property type="match status" value="1"/>
</dbReference>
<reference evidence="8 9" key="1">
    <citation type="submission" date="2015-12" db="EMBL/GenBank/DDBJ databases">
        <title>Diversity of Burkholderia near neighbor genomes.</title>
        <authorList>
            <person name="Sahl J."/>
            <person name="Wagner D."/>
            <person name="Keim P."/>
        </authorList>
    </citation>
    <scope>NUCLEOTIDE SEQUENCE [LARGE SCALE GENOMIC DNA]</scope>
    <source>
        <strain evidence="8 9">BDU8</strain>
    </source>
</reference>
<accession>A0A1B4FVK7</accession>
<dbReference type="CDD" id="cd00609">
    <property type="entry name" value="AAT_like"/>
    <property type="match status" value="1"/>
</dbReference>
<organism evidence="8 9">
    <name type="scientific">Burkholderia mayonis</name>
    <dbReference type="NCBI Taxonomy" id="1385591"/>
    <lineage>
        <taxon>Bacteria</taxon>
        <taxon>Pseudomonadati</taxon>
        <taxon>Pseudomonadota</taxon>
        <taxon>Betaproteobacteria</taxon>
        <taxon>Burkholderiales</taxon>
        <taxon>Burkholderiaceae</taxon>
        <taxon>Burkholderia</taxon>
        <taxon>pseudomallei group</taxon>
    </lineage>
</organism>
<dbReference type="InterPro" id="IPR015424">
    <property type="entry name" value="PyrdxlP-dep_Trfase"/>
</dbReference>
<feature type="compositionally biased region" description="Low complexity" evidence="6">
    <location>
        <begin position="105"/>
        <end position="118"/>
    </location>
</feature>
<dbReference type="GO" id="GO:0003677">
    <property type="term" value="F:DNA binding"/>
    <property type="evidence" value="ECO:0007669"/>
    <property type="project" value="UniProtKB-KW"/>
</dbReference>
<dbReference type="Pfam" id="PF00155">
    <property type="entry name" value="Aminotran_1_2"/>
    <property type="match status" value="1"/>
</dbReference>
<sequence>MRVSVLSDWLAQRIVRGGGAQPIYRQLHRLLQQAILTRELPAGARVPSSRLLAAELGIARNTVTQVYEQLALEGYVTSATGRGTFVADSAPDEIVGAPAEPQPGAPASASAASAAQSGVTDAASDPGAECNLAPRSLSARGARLVGGAGVSKRQGGAFMPGVPDVSRFPARVWTRLHNKYWRRLRPELLTYAPGGGLAPLREALADYLRTSRSVRCAPGQIIVTTGIHQSIDLAVRLLTDPGDVIWTEDPCYWGVRSVMHVSGLTTRPISVDEEGIAPTAADFAAPPKLMLVTPSHQYPLGMVMSLARRRMLLEYARQHGAWIIEDDYDSEFRYGSRPLASLQGLDTAEQVIYVGSFSKTLFPGLRVGYLVVPEPLAESFATASAELYREGQLLQQAVLAEFIAEGHFVSHIRKMRTLYGQRRQTLLDALARRYGDALPAVGGDAGLHLVMRLPDGADDRAVTRAALERDIVVRALSGYYADAQRASPGLLLGYACVPEDEIVRAFDTLSHAIDDVVFGRAASSAAAVRTRAAATVR</sequence>
<keyword evidence="5" id="KW-0804">Transcription</keyword>
<dbReference type="PROSITE" id="PS50949">
    <property type="entry name" value="HTH_GNTR"/>
    <property type="match status" value="1"/>
</dbReference>
<dbReference type="InterPro" id="IPR000524">
    <property type="entry name" value="Tscrpt_reg_HTH_GntR"/>
</dbReference>
<evidence type="ECO:0000256" key="5">
    <source>
        <dbReference type="ARBA" id="ARBA00023163"/>
    </source>
</evidence>
<dbReference type="PRINTS" id="PR00035">
    <property type="entry name" value="HTHGNTR"/>
</dbReference>
<proteinExistence type="inferred from homology"/>
<keyword evidence="3" id="KW-0805">Transcription regulation</keyword>
<dbReference type="Gene3D" id="3.40.640.10">
    <property type="entry name" value="Type I PLP-dependent aspartate aminotransferase-like (Major domain)"/>
    <property type="match status" value="1"/>
</dbReference>
<dbReference type="GO" id="GO:0003700">
    <property type="term" value="F:DNA-binding transcription factor activity"/>
    <property type="evidence" value="ECO:0007669"/>
    <property type="project" value="InterPro"/>
</dbReference>
<dbReference type="Pfam" id="PF00392">
    <property type="entry name" value="GntR"/>
    <property type="match status" value="1"/>
</dbReference>
<dbReference type="SUPFAM" id="SSF53383">
    <property type="entry name" value="PLP-dependent transferases"/>
    <property type="match status" value="1"/>
</dbReference>
<dbReference type="SMART" id="SM00345">
    <property type="entry name" value="HTH_GNTR"/>
    <property type="match status" value="1"/>
</dbReference>
<evidence type="ECO:0000256" key="6">
    <source>
        <dbReference type="SAM" id="MobiDB-lite"/>
    </source>
</evidence>
<keyword evidence="4 8" id="KW-0238">DNA-binding</keyword>
<feature type="domain" description="HTH gntR-type" evidence="7">
    <location>
        <begin position="21"/>
        <end position="89"/>
    </location>
</feature>
<gene>
    <name evidence="8" type="ORF">WS71_10705</name>
</gene>
<evidence type="ECO:0000256" key="1">
    <source>
        <dbReference type="ARBA" id="ARBA00005384"/>
    </source>
</evidence>
<evidence type="ECO:0000313" key="9">
    <source>
        <dbReference type="Proteomes" id="UP000067711"/>
    </source>
</evidence>
<dbReference type="RefSeq" id="WP_066484000.1">
    <property type="nucleotide sequence ID" value="NZ_CP013388.1"/>
</dbReference>
<dbReference type="InterPro" id="IPR036390">
    <property type="entry name" value="WH_DNA-bd_sf"/>
</dbReference>
<dbReference type="PANTHER" id="PTHR46577">
    <property type="entry name" value="HTH-TYPE TRANSCRIPTIONAL REGULATORY PROTEIN GABR"/>
    <property type="match status" value="1"/>
</dbReference>
<evidence type="ECO:0000256" key="3">
    <source>
        <dbReference type="ARBA" id="ARBA00023015"/>
    </source>
</evidence>
<evidence type="ECO:0000259" key="7">
    <source>
        <dbReference type="PROSITE" id="PS50949"/>
    </source>
</evidence>